<keyword evidence="3" id="KW-1185">Reference proteome</keyword>
<dbReference type="Proteomes" id="UP000502508">
    <property type="component" value="Chromosome"/>
</dbReference>
<accession>A0A6F8XRI0</accession>
<evidence type="ECO:0000313" key="2">
    <source>
        <dbReference type="EMBL" id="BCB76445.1"/>
    </source>
</evidence>
<name>A0A6F8XRI0_9ACTN</name>
<evidence type="ECO:0000313" key="3">
    <source>
        <dbReference type="Proteomes" id="UP000502508"/>
    </source>
</evidence>
<feature type="transmembrane region" description="Helical" evidence="1">
    <location>
        <begin position="15"/>
        <end position="38"/>
    </location>
</feature>
<proteinExistence type="predicted"/>
<reference evidence="2 3" key="2">
    <citation type="submission" date="2020-03" db="EMBL/GenBank/DDBJ databases">
        <authorList>
            <person name="Ichikawa N."/>
            <person name="Kimura A."/>
            <person name="Kitahashi Y."/>
            <person name="Uohara A."/>
        </authorList>
    </citation>
    <scope>NUCLEOTIDE SEQUENCE [LARGE SCALE GENOMIC DNA]</scope>
    <source>
        <strain evidence="2 3">NBRC 107702</strain>
    </source>
</reference>
<dbReference type="RefSeq" id="WP_232071353.1">
    <property type="nucleotide sequence ID" value="NZ_AP022870.1"/>
</dbReference>
<feature type="transmembrane region" description="Helical" evidence="1">
    <location>
        <begin position="58"/>
        <end position="78"/>
    </location>
</feature>
<keyword evidence="1" id="KW-1133">Transmembrane helix</keyword>
<keyword evidence="1" id="KW-0472">Membrane</keyword>
<dbReference type="EMBL" id="AP022870">
    <property type="protein sequence ID" value="BCB76445.1"/>
    <property type="molecule type" value="Genomic_DNA"/>
</dbReference>
<sequence>MVVATAFILSGIDPITVTIVSVVLGAAAVPLTYFPVLIVANDRNYMGRWVNRRWINGLAVVFLLAMTVISVAALPLIFVTKAGQ</sequence>
<evidence type="ECO:0000256" key="1">
    <source>
        <dbReference type="SAM" id="Phobius"/>
    </source>
</evidence>
<dbReference type="AlphaFoldDB" id="A0A6F8XRI0"/>
<organism evidence="2 3">
    <name type="scientific">Phytohabitans flavus</name>
    <dbReference type="NCBI Taxonomy" id="1076124"/>
    <lineage>
        <taxon>Bacteria</taxon>
        <taxon>Bacillati</taxon>
        <taxon>Actinomycetota</taxon>
        <taxon>Actinomycetes</taxon>
        <taxon>Micromonosporales</taxon>
        <taxon>Micromonosporaceae</taxon>
    </lineage>
</organism>
<protein>
    <submittedName>
        <fullName evidence="2">Uncharacterized protein</fullName>
    </submittedName>
</protein>
<keyword evidence="1" id="KW-0812">Transmembrane</keyword>
<reference evidence="2 3" key="1">
    <citation type="submission" date="2020-03" db="EMBL/GenBank/DDBJ databases">
        <title>Whole genome shotgun sequence of Phytohabitans flavus NBRC 107702.</title>
        <authorList>
            <person name="Komaki H."/>
            <person name="Tamura T."/>
        </authorList>
    </citation>
    <scope>NUCLEOTIDE SEQUENCE [LARGE SCALE GENOMIC DNA]</scope>
    <source>
        <strain evidence="2 3">NBRC 107702</strain>
    </source>
</reference>
<dbReference type="KEGG" id="pfla:Pflav_028550"/>
<gene>
    <name evidence="2" type="ORF">Pflav_028550</name>
</gene>